<sequence length="143" mass="15881">MDVIDMTDIDGEWKFWHSVHHLMLRELCTRPRDSRSKASGKKKLQLLGVLCVQLATHPCRLTVRCLNLDNNLDNNRAKSSSLLRGGHIVPSSIAVAYQQVQGSSTSLGGSTMNYGYGQDDTSDGMDLSISYNGDQIEDQYFKG</sequence>
<accession>A0AAF3EDA7</accession>
<protein>
    <submittedName>
        <fullName evidence="2">Uncharacterized protein</fullName>
    </submittedName>
</protein>
<reference evidence="2" key="1">
    <citation type="submission" date="2024-02" db="UniProtKB">
        <authorList>
            <consortium name="WormBaseParasite"/>
        </authorList>
    </citation>
    <scope>IDENTIFICATION</scope>
</reference>
<organism evidence="1 2">
    <name type="scientific">Mesorhabditis belari</name>
    <dbReference type="NCBI Taxonomy" id="2138241"/>
    <lineage>
        <taxon>Eukaryota</taxon>
        <taxon>Metazoa</taxon>
        <taxon>Ecdysozoa</taxon>
        <taxon>Nematoda</taxon>
        <taxon>Chromadorea</taxon>
        <taxon>Rhabditida</taxon>
        <taxon>Rhabditina</taxon>
        <taxon>Rhabditomorpha</taxon>
        <taxon>Rhabditoidea</taxon>
        <taxon>Rhabditidae</taxon>
        <taxon>Mesorhabditinae</taxon>
        <taxon>Mesorhabditis</taxon>
    </lineage>
</organism>
<keyword evidence="1" id="KW-1185">Reference proteome</keyword>
<dbReference type="Proteomes" id="UP000887575">
    <property type="component" value="Unassembled WGS sequence"/>
</dbReference>
<dbReference type="AlphaFoldDB" id="A0AAF3EDA7"/>
<name>A0AAF3EDA7_9BILA</name>
<evidence type="ECO:0000313" key="1">
    <source>
        <dbReference type="Proteomes" id="UP000887575"/>
    </source>
</evidence>
<proteinExistence type="predicted"/>
<dbReference type="WBParaSite" id="MBELARI_LOCUS11945">
    <property type="protein sequence ID" value="MBELARI_LOCUS11945"/>
    <property type="gene ID" value="MBELARI_LOCUS11945"/>
</dbReference>
<evidence type="ECO:0000313" key="2">
    <source>
        <dbReference type="WBParaSite" id="MBELARI_LOCUS11945"/>
    </source>
</evidence>